<dbReference type="GO" id="GO:0009253">
    <property type="term" value="P:peptidoglycan catabolic process"/>
    <property type="evidence" value="ECO:0007669"/>
    <property type="project" value="InterPro"/>
</dbReference>
<keyword evidence="2" id="KW-0961">Cell wall biogenesis/degradation</keyword>
<proteinExistence type="predicted"/>
<dbReference type="InterPro" id="IPR002508">
    <property type="entry name" value="MurNAc-LAA_cat"/>
</dbReference>
<dbReference type="EMBL" id="WSZI01000013">
    <property type="protein sequence ID" value="MWN21023.1"/>
    <property type="molecule type" value="Genomic_DNA"/>
</dbReference>
<dbReference type="PANTHER" id="PTHR30404:SF7">
    <property type="entry name" value="CELL WALL AMIDASE LYTH-RELATED"/>
    <property type="match status" value="1"/>
</dbReference>
<keyword evidence="1" id="KW-0378">Hydrolase</keyword>
<dbReference type="CDD" id="cd02696">
    <property type="entry name" value="MurNAc-LAA"/>
    <property type="match status" value="1"/>
</dbReference>
<evidence type="ECO:0000313" key="4">
    <source>
        <dbReference type="Proteomes" id="UP000478636"/>
    </source>
</evidence>
<dbReference type="AlphaFoldDB" id="A0A6L7AC23"/>
<protein>
    <submittedName>
        <fullName evidence="3">SH3 domain-containing protein</fullName>
    </submittedName>
</protein>
<sequence length="300" mass="33036">MIKKWLLSNLIGVSISVFVLMTTFGLVYSLANKDKISTGPDNVQLRSGPGLQYRSLATLKRGTDLIVLKDDQGWYQVRRADNEKVGWVASWVAKSHTLRHATPISEATIVLDPGHGGNPNKRYNGLSGDNGSSSADGKYHEKTYTLRTARQVRDALAPTGARVLMTRDSDVLVPLLDIPKLATKYHADAQISFHFDHAGDENSATDATGITQYYYQENGQALTSALHNALNSLPMTDRGMDTAKYVVLNRASQPATLLELGYINNPSDFKKIQSTRYQKQIANAITKGLTTYFDNEAGKK</sequence>
<dbReference type="GO" id="GO:0030288">
    <property type="term" value="C:outer membrane-bounded periplasmic space"/>
    <property type="evidence" value="ECO:0007669"/>
    <property type="project" value="TreeGrafter"/>
</dbReference>
<evidence type="ECO:0000256" key="1">
    <source>
        <dbReference type="ARBA" id="ARBA00022801"/>
    </source>
</evidence>
<dbReference type="Pfam" id="PF01520">
    <property type="entry name" value="Amidase_3"/>
    <property type="match status" value="1"/>
</dbReference>
<reference evidence="3 4" key="1">
    <citation type="submission" date="2019-12" db="EMBL/GenBank/DDBJ databases">
        <title>Complete genome sequence of Leuconostoc lactis strain AVN1 provides insights into metabolic potential.</title>
        <authorList>
            <person name="Besrour N."/>
            <person name="Najjari A."/>
            <person name="Fhoula I."/>
            <person name="Jaballah S."/>
            <person name="Klibi N."/>
            <person name="Ouzari H.I."/>
        </authorList>
    </citation>
    <scope>NUCLEOTIDE SEQUENCE [LARGE SCALE GENOMIC DNA]</scope>
    <source>
        <strain evidence="3 4">AVN1</strain>
    </source>
</reference>
<dbReference type="PANTHER" id="PTHR30404">
    <property type="entry name" value="N-ACETYLMURAMOYL-L-ALANINE AMIDASE"/>
    <property type="match status" value="1"/>
</dbReference>
<dbReference type="Gene3D" id="3.40.630.40">
    <property type="entry name" value="Zn-dependent exopeptidases"/>
    <property type="match status" value="1"/>
</dbReference>
<dbReference type="RefSeq" id="WP_029509329.1">
    <property type="nucleotide sequence ID" value="NZ_CP016598.1"/>
</dbReference>
<dbReference type="GO" id="GO:0008745">
    <property type="term" value="F:N-acetylmuramoyl-L-alanine amidase activity"/>
    <property type="evidence" value="ECO:0007669"/>
    <property type="project" value="InterPro"/>
</dbReference>
<dbReference type="InterPro" id="IPR050695">
    <property type="entry name" value="N-acetylmuramoyl_amidase_3"/>
</dbReference>
<dbReference type="Pfam" id="PF08239">
    <property type="entry name" value="SH3_3"/>
    <property type="match status" value="1"/>
</dbReference>
<dbReference type="KEGG" id="llf:BCR17_00455"/>
<organism evidence="3 4">
    <name type="scientific">Leuconostoc lactis</name>
    <dbReference type="NCBI Taxonomy" id="1246"/>
    <lineage>
        <taxon>Bacteria</taxon>
        <taxon>Bacillati</taxon>
        <taxon>Bacillota</taxon>
        <taxon>Bacilli</taxon>
        <taxon>Lactobacillales</taxon>
        <taxon>Lactobacillaceae</taxon>
        <taxon>Leuconostoc</taxon>
    </lineage>
</organism>
<dbReference type="Proteomes" id="UP000478636">
    <property type="component" value="Unassembled WGS sequence"/>
</dbReference>
<dbReference type="SMART" id="SM00646">
    <property type="entry name" value="Ami_3"/>
    <property type="match status" value="1"/>
</dbReference>
<dbReference type="PROSITE" id="PS51781">
    <property type="entry name" value="SH3B"/>
    <property type="match status" value="1"/>
</dbReference>
<gene>
    <name evidence="3" type="ORF">GQS40_04950</name>
</gene>
<evidence type="ECO:0000256" key="2">
    <source>
        <dbReference type="ARBA" id="ARBA00023316"/>
    </source>
</evidence>
<dbReference type="GO" id="GO:0071555">
    <property type="term" value="P:cell wall organization"/>
    <property type="evidence" value="ECO:0007669"/>
    <property type="project" value="UniProtKB-KW"/>
</dbReference>
<evidence type="ECO:0000313" key="3">
    <source>
        <dbReference type="EMBL" id="MWN21023.1"/>
    </source>
</evidence>
<accession>A0A6L7AC23</accession>
<dbReference type="InterPro" id="IPR003646">
    <property type="entry name" value="SH3-like_bac-type"/>
</dbReference>
<comment type="caution">
    <text evidence="3">The sequence shown here is derived from an EMBL/GenBank/DDBJ whole genome shotgun (WGS) entry which is preliminary data.</text>
</comment>
<dbReference type="SMART" id="SM00287">
    <property type="entry name" value="SH3b"/>
    <property type="match status" value="1"/>
</dbReference>
<dbReference type="Gene3D" id="2.30.30.40">
    <property type="entry name" value="SH3 Domains"/>
    <property type="match status" value="1"/>
</dbReference>
<name>A0A6L7AC23_LEULA</name>
<dbReference type="SUPFAM" id="SSF53187">
    <property type="entry name" value="Zn-dependent exopeptidases"/>
    <property type="match status" value="1"/>
</dbReference>